<dbReference type="Pfam" id="PF00072">
    <property type="entry name" value="Response_reg"/>
    <property type="match status" value="1"/>
</dbReference>
<dbReference type="InterPro" id="IPR011006">
    <property type="entry name" value="CheY-like_superfamily"/>
</dbReference>
<dbReference type="Gene3D" id="1.10.287.130">
    <property type="match status" value="1"/>
</dbReference>
<keyword evidence="5" id="KW-0418">Kinase</keyword>
<evidence type="ECO:0000256" key="2">
    <source>
        <dbReference type="ARBA" id="ARBA00012438"/>
    </source>
</evidence>
<dbReference type="PROSITE" id="PS50110">
    <property type="entry name" value="RESPONSE_REGULATORY"/>
    <property type="match status" value="1"/>
</dbReference>
<keyword evidence="8" id="KW-0472">Membrane</keyword>
<dbReference type="FunFam" id="3.30.565.10:FF:000010">
    <property type="entry name" value="Sensor histidine kinase RcsC"/>
    <property type="match status" value="1"/>
</dbReference>
<keyword evidence="8" id="KW-0812">Transmembrane</keyword>
<keyword evidence="7" id="KW-0175">Coiled coil</keyword>
<feature type="transmembrane region" description="Helical" evidence="8">
    <location>
        <begin position="86"/>
        <end position="105"/>
    </location>
</feature>
<dbReference type="AlphaFoldDB" id="I1X4P9"/>
<evidence type="ECO:0000256" key="8">
    <source>
        <dbReference type="SAM" id="Phobius"/>
    </source>
</evidence>
<dbReference type="SUPFAM" id="SSF55874">
    <property type="entry name" value="ATPase domain of HSP90 chaperone/DNA topoisomerase II/histidine kinase"/>
    <property type="match status" value="1"/>
</dbReference>
<proteinExistence type="predicted"/>
<dbReference type="PROSITE" id="PS50109">
    <property type="entry name" value="HIS_KIN"/>
    <property type="match status" value="1"/>
</dbReference>
<dbReference type="PANTHER" id="PTHR43047">
    <property type="entry name" value="TWO-COMPONENT HISTIDINE PROTEIN KINASE"/>
    <property type="match status" value="1"/>
</dbReference>
<feature type="transmembrane region" description="Helical" evidence="8">
    <location>
        <begin position="59"/>
        <end position="80"/>
    </location>
</feature>
<dbReference type="EMBL" id="JQ256782">
    <property type="protein sequence ID" value="AFI78474.1"/>
    <property type="molecule type" value="Genomic_DNA"/>
</dbReference>
<feature type="domain" description="Response regulatory" evidence="10">
    <location>
        <begin position="381"/>
        <end position="498"/>
    </location>
</feature>
<evidence type="ECO:0000256" key="7">
    <source>
        <dbReference type="SAM" id="Coils"/>
    </source>
</evidence>
<dbReference type="SUPFAM" id="SSF52172">
    <property type="entry name" value="CheY-like"/>
    <property type="match status" value="1"/>
</dbReference>
<sequence>MFAEFDVSKKYLRRYLGIVADVSIVTIYMHLLSEYGAPLFTIYLWVTIGNGFRYGGRYLAVSALLSIIGFTVLANINSFWVDSKQFVVTGFFVLIVVPLYVEALLKRLNAEKERAELANQEKSRFLANISHEIRTPLNAVVGFSSLLNKVEDREKQKQIVARIQDASDSLTDLIEGVLDFSRIESGHIRLKKEVVDLRALLDSVGGMFSLQAGRKGLGYATDIDPALPQFVFSDKQRLRQVLVNLIGNAVKFTVEGKVDVSVRNLKFDGVHHRVRFEVRDTGPGIHEDFHPDVFGRFKQVDDSARRPHGGTGLGTAISRTLVELMGGEIGLESHHGEGSCFWFEIPLEVPPEGEVRKSQASKAGKIDTDTRLVLADGTPIRVLVTEDSEINRQVFMNMFEQLGVVGRFAGSGPVALDILRKETFNLLIMDIQMPGMSGLEMIEHYHEATPVADRTPVAVITGDATADIRDECERLGVRAFLPKPVSLDELRQVIADCVLVSKPDEPDD</sequence>
<dbReference type="InterPro" id="IPR003661">
    <property type="entry name" value="HisK_dim/P_dom"/>
</dbReference>
<dbReference type="InterPro" id="IPR036890">
    <property type="entry name" value="HATPase_C_sf"/>
</dbReference>
<evidence type="ECO:0000259" key="10">
    <source>
        <dbReference type="PROSITE" id="PS50110"/>
    </source>
</evidence>
<dbReference type="CDD" id="cd00082">
    <property type="entry name" value="HisKA"/>
    <property type="match status" value="1"/>
</dbReference>
<dbReference type="CDD" id="cd16922">
    <property type="entry name" value="HATPase_EvgS-ArcB-TorS-like"/>
    <property type="match status" value="1"/>
</dbReference>
<feature type="coiled-coil region" evidence="7">
    <location>
        <begin position="100"/>
        <end position="128"/>
    </location>
</feature>
<dbReference type="InterPro" id="IPR036097">
    <property type="entry name" value="HisK_dim/P_sf"/>
</dbReference>
<dbReference type="SMART" id="SM00387">
    <property type="entry name" value="HATPase_c"/>
    <property type="match status" value="1"/>
</dbReference>
<feature type="modified residue" description="4-aspartylphosphate" evidence="6">
    <location>
        <position position="430"/>
    </location>
</feature>
<evidence type="ECO:0000313" key="11">
    <source>
        <dbReference type="EMBL" id="AFI78474.1"/>
    </source>
</evidence>
<protein>
    <recommendedName>
        <fullName evidence="2">histidine kinase</fullName>
        <ecNumber evidence="2">2.7.13.3</ecNumber>
    </recommendedName>
</protein>
<dbReference type="GO" id="GO:0000155">
    <property type="term" value="F:phosphorelay sensor kinase activity"/>
    <property type="evidence" value="ECO:0007669"/>
    <property type="project" value="InterPro"/>
</dbReference>
<dbReference type="SMART" id="SM00388">
    <property type="entry name" value="HisKA"/>
    <property type="match status" value="1"/>
</dbReference>
<dbReference type="PRINTS" id="PR00344">
    <property type="entry name" value="BCTRLSENSOR"/>
</dbReference>
<evidence type="ECO:0000256" key="5">
    <source>
        <dbReference type="ARBA" id="ARBA00022777"/>
    </source>
</evidence>
<dbReference type="Gene3D" id="3.40.50.2300">
    <property type="match status" value="1"/>
</dbReference>
<organism evidence="11">
    <name type="scientific">uncultured bacterium ws138B4</name>
    <dbReference type="NCBI Taxonomy" id="1131827"/>
    <lineage>
        <taxon>Bacteria</taxon>
        <taxon>environmental samples</taxon>
    </lineage>
</organism>
<dbReference type="Gene3D" id="3.30.565.10">
    <property type="entry name" value="Histidine kinase-like ATPase, C-terminal domain"/>
    <property type="match status" value="1"/>
</dbReference>
<dbReference type="InterPro" id="IPR003594">
    <property type="entry name" value="HATPase_dom"/>
</dbReference>
<feature type="domain" description="Histidine kinase" evidence="9">
    <location>
        <begin position="128"/>
        <end position="349"/>
    </location>
</feature>
<evidence type="ECO:0000256" key="3">
    <source>
        <dbReference type="ARBA" id="ARBA00022553"/>
    </source>
</evidence>
<dbReference type="SMART" id="SM00448">
    <property type="entry name" value="REC"/>
    <property type="match status" value="1"/>
</dbReference>
<evidence type="ECO:0000256" key="6">
    <source>
        <dbReference type="PROSITE-ProRule" id="PRU00169"/>
    </source>
</evidence>
<dbReference type="InterPro" id="IPR004358">
    <property type="entry name" value="Sig_transdc_His_kin-like_C"/>
</dbReference>
<dbReference type="EC" id="2.7.13.3" evidence="2"/>
<keyword evidence="4" id="KW-0808">Transferase</keyword>
<dbReference type="InterPro" id="IPR001789">
    <property type="entry name" value="Sig_transdc_resp-reg_receiver"/>
</dbReference>
<dbReference type="SUPFAM" id="SSF47384">
    <property type="entry name" value="Homodimeric domain of signal transducing histidine kinase"/>
    <property type="match status" value="1"/>
</dbReference>
<accession>I1X4P9</accession>
<comment type="catalytic activity">
    <reaction evidence="1">
        <text>ATP + protein L-histidine = ADP + protein N-phospho-L-histidine.</text>
        <dbReference type="EC" id="2.7.13.3"/>
    </reaction>
</comment>
<dbReference type="CDD" id="cd17546">
    <property type="entry name" value="REC_hyHK_CKI1_RcsC-like"/>
    <property type="match status" value="1"/>
</dbReference>
<evidence type="ECO:0000256" key="1">
    <source>
        <dbReference type="ARBA" id="ARBA00000085"/>
    </source>
</evidence>
<feature type="transmembrane region" description="Helical" evidence="8">
    <location>
        <begin position="35"/>
        <end position="52"/>
    </location>
</feature>
<dbReference type="Pfam" id="PF02518">
    <property type="entry name" value="HATPase_c"/>
    <property type="match status" value="1"/>
</dbReference>
<dbReference type="InterPro" id="IPR005467">
    <property type="entry name" value="His_kinase_dom"/>
</dbReference>
<dbReference type="PANTHER" id="PTHR43047:SF78">
    <property type="entry name" value="SENSORY_REGULATORY PROTEIN RPFC"/>
    <property type="match status" value="1"/>
</dbReference>
<reference evidence="11" key="1">
    <citation type="journal article" date="2012" name="ISME J.">
        <title>Roseobacter clade bacteria are abundant in coastal sediments and encode a novel combination of sulfur oxidation genes.</title>
        <authorList>
            <person name="Lenk S."/>
            <person name="Moraru C."/>
            <person name="Hahnke S."/>
            <person name="Arnds J."/>
            <person name="Richter M."/>
            <person name="Kube M."/>
            <person name="Reinhardt R."/>
            <person name="Brinkhoff T."/>
            <person name="Harder J."/>
            <person name="Amann R."/>
            <person name="Mussmann M."/>
        </authorList>
    </citation>
    <scope>NUCLEOTIDE SEQUENCE</scope>
</reference>
<name>I1X4P9_9BACT</name>
<dbReference type="Pfam" id="PF00512">
    <property type="entry name" value="HisKA"/>
    <property type="match status" value="1"/>
</dbReference>
<evidence type="ECO:0000256" key="4">
    <source>
        <dbReference type="ARBA" id="ARBA00022679"/>
    </source>
</evidence>
<evidence type="ECO:0000259" key="9">
    <source>
        <dbReference type="PROSITE" id="PS50109"/>
    </source>
</evidence>
<keyword evidence="8" id="KW-1133">Transmembrane helix</keyword>
<gene>
    <name evidence="11" type="ORF">ws138B4_0033</name>
</gene>
<keyword evidence="3 6" id="KW-0597">Phosphoprotein</keyword>